<dbReference type="EMBL" id="JAGTJR010000032">
    <property type="protein sequence ID" value="KAH7038891.1"/>
    <property type="molecule type" value="Genomic_DNA"/>
</dbReference>
<proteinExistence type="predicted"/>
<sequence length="262" mass="28531">MLTAELSRAKGCWSFDLIPVAQTSLSFFDTGYPPSTATCCSKLPYRLSPPAPPSTCPCSRQQHRQRGLAPRARQGGSRFPRKLPRSLPRLRRPGALPGQVGRRRRAVGQLGPPPGPGLRLADLGRRARKAPVWSYRFLRAPPVPENAVERRYAAALHAADVLCACGNLDKRPSGWTEADRALEARLMGACVSFRRTDAPAGRGEWPARGATVEGVVKVLGSDWRRSGWGCGMSIMGFTCSFFRAEYFSAGIGRREKGARGAV</sequence>
<protein>
    <submittedName>
        <fullName evidence="2">Uncharacterized protein</fullName>
    </submittedName>
</protein>
<dbReference type="Gene3D" id="3.40.50.1820">
    <property type="entry name" value="alpha/beta hydrolase"/>
    <property type="match status" value="1"/>
</dbReference>
<feature type="compositionally biased region" description="Basic residues" evidence="1">
    <location>
        <begin position="79"/>
        <end position="92"/>
    </location>
</feature>
<dbReference type="InterPro" id="IPR029058">
    <property type="entry name" value="AB_hydrolase_fold"/>
</dbReference>
<reference evidence="2 3" key="1">
    <citation type="journal article" date="2021" name="Nat. Commun.">
        <title>Genetic determinants of endophytism in the Arabidopsis root mycobiome.</title>
        <authorList>
            <person name="Mesny F."/>
            <person name="Miyauchi S."/>
            <person name="Thiergart T."/>
            <person name="Pickel B."/>
            <person name="Atanasova L."/>
            <person name="Karlsson M."/>
            <person name="Huettel B."/>
            <person name="Barry K.W."/>
            <person name="Haridas S."/>
            <person name="Chen C."/>
            <person name="Bauer D."/>
            <person name="Andreopoulos W."/>
            <person name="Pangilinan J."/>
            <person name="LaButti K."/>
            <person name="Riley R."/>
            <person name="Lipzen A."/>
            <person name="Clum A."/>
            <person name="Drula E."/>
            <person name="Henrissat B."/>
            <person name="Kohler A."/>
            <person name="Grigoriev I.V."/>
            <person name="Martin F.M."/>
            <person name="Hacquard S."/>
        </authorList>
    </citation>
    <scope>NUCLEOTIDE SEQUENCE [LARGE SCALE GENOMIC DNA]</scope>
    <source>
        <strain evidence="2 3">MPI-SDFR-AT-0080</strain>
    </source>
</reference>
<evidence type="ECO:0000256" key="1">
    <source>
        <dbReference type="SAM" id="MobiDB-lite"/>
    </source>
</evidence>
<gene>
    <name evidence="2" type="ORF">B0J12DRAFT_252680</name>
</gene>
<organism evidence="2 3">
    <name type="scientific">Macrophomina phaseolina</name>
    <dbReference type="NCBI Taxonomy" id="35725"/>
    <lineage>
        <taxon>Eukaryota</taxon>
        <taxon>Fungi</taxon>
        <taxon>Dikarya</taxon>
        <taxon>Ascomycota</taxon>
        <taxon>Pezizomycotina</taxon>
        <taxon>Dothideomycetes</taxon>
        <taxon>Dothideomycetes incertae sedis</taxon>
        <taxon>Botryosphaeriales</taxon>
        <taxon>Botryosphaeriaceae</taxon>
        <taxon>Macrophomina</taxon>
    </lineage>
</organism>
<evidence type="ECO:0000313" key="2">
    <source>
        <dbReference type="EMBL" id="KAH7038891.1"/>
    </source>
</evidence>
<evidence type="ECO:0000313" key="3">
    <source>
        <dbReference type="Proteomes" id="UP000774617"/>
    </source>
</evidence>
<accession>A0ABQ8FZT9</accession>
<comment type="caution">
    <text evidence="2">The sequence shown here is derived from an EMBL/GenBank/DDBJ whole genome shotgun (WGS) entry which is preliminary data.</text>
</comment>
<dbReference type="SUPFAM" id="SSF53474">
    <property type="entry name" value="alpha/beta-Hydrolases"/>
    <property type="match status" value="1"/>
</dbReference>
<name>A0ABQ8FZT9_9PEZI</name>
<feature type="region of interest" description="Disordered" evidence="1">
    <location>
        <begin position="51"/>
        <end position="121"/>
    </location>
</feature>
<dbReference type="Proteomes" id="UP000774617">
    <property type="component" value="Unassembled WGS sequence"/>
</dbReference>
<keyword evidence="3" id="KW-1185">Reference proteome</keyword>